<evidence type="ECO:0000313" key="3">
    <source>
        <dbReference type="EMBL" id="KAJ5090748.1"/>
    </source>
</evidence>
<feature type="signal peptide" evidence="2">
    <location>
        <begin position="1"/>
        <end position="16"/>
    </location>
</feature>
<gene>
    <name evidence="3" type="ORF">N7532_009432</name>
</gene>
<sequence length="175" mass="17779">MHFSAIAAASILAVFSQVQYAPAPFAAGLGLALGMESAAIATADGALATLGGGAIAGGVGQIGRRMSRFPFVSKRVDLPPGVSQESYQQCQDQLNGDGVRVEISGSTPDTVHVKGLPPACMNLATVITGDPTQEGGPVPTPMGSDSLDYSGVSEDNLRELGKTLQQKGVALPKAN</sequence>
<evidence type="ECO:0000313" key="4">
    <source>
        <dbReference type="Proteomes" id="UP001149074"/>
    </source>
</evidence>
<feature type="region of interest" description="Disordered" evidence="1">
    <location>
        <begin position="130"/>
        <end position="152"/>
    </location>
</feature>
<evidence type="ECO:0000256" key="1">
    <source>
        <dbReference type="SAM" id="MobiDB-lite"/>
    </source>
</evidence>
<feature type="chain" id="PRO_5040752272" evidence="2">
    <location>
        <begin position="17"/>
        <end position="175"/>
    </location>
</feature>
<proteinExistence type="predicted"/>
<keyword evidence="4" id="KW-1185">Reference proteome</keyword>
<name>A0A9W9K2K3_9EURO</name>
<comment type="caution">
    <text evidence="3">The sequence shown here is derived from an EMBL/GenBank/DDBJ whole genome shotgun (WGS) entry which is preliminary data.</text>
</comment>
<organism evidence="3 4">
    <name type="scientific">Penicillium argentinense</name>
    <dbReference type="NCBI Taxonomy" id="1131581"/>
    <lineage>
        <taxon>Eukaryota</taxon>
        <taxon>Fungi</taxon>
        <taxon>Dikarya</taxon>
        <taxon>Ascomycota</taxon>
        <taxon>Pezizomycotina</taxon>
        <taxon>Eurotiomycetes</taxon>
        <taxon>Eurotiomycetidae</taxon>
        <taxon>Eurotiales</taxon>
        <taxon>Aspergillaceae</taxon>
        <taxon>Penicillium</taxon>
    </lineage>
</organism>
<evidence type="ECO:0000256" key="2">
    <source>
        <dbReference type="SAM" id="SignalP"/>
    </source>
</evidence>
<dbReference type="AlphaFoldDB" id="A0A9W9K2K3"/>
<keyword evidence="2" id="KW-0732">Signal</keyword>
<dbReference type="Proteomes" id="UP001149074">
    <property type="component" value="Unassembled WGS sequence"/>
</dbReference>
<protein>
    <submittedName>
        <fullName evidence="3">Uncharacterized protein</fullName>
    </submittedName>
</protein>
<reference evidence="3" key="2">
    <citation type="journal article" date="2023" name="IMA Fungus">
        <title>Comparative genomic study of the Penicillium genus elucidates a diverse pangenome and 15 lateral gene transfer events.</title>
        <authorList>
            <person name="Petersen C."/>
            <person name="Sorensen T."/>
            <person name="Nielsen M.R."/>
            <person name="Sondergaard T.E."/>
            <person name="Sorensen J.L."/>
            <person name="Fitzpatrick D.A."/>
            <person name="Frisvad J.C."/>
            <person name="Nielsen K.L."/>
        </authorList>
    </citation>
    <scope>NUCLEOTIDE SEQUENCE</scope>
    <source>
        <strain evidence="3">IBT 30761</strain>
    </source>
</reference>
<dbReference type="EMBL" id="JAPQKI010000009">
    <property type="protein sequence ID" value="KAJ5090748.1"/>
    <property type="molecule type" value="Genomic_DNA"/>
</dbReference>
<dbReference type="RefSeq" id="XP_056472729.1">
    <property type="nucleotide sequence ID" value="XM_056621923.1"/>
</dbReference>
<dbReference type="OrthoDB" id="4161406at2759"/>
<reference evidence="3" key="1">
    <citation type="submission" date="2022-11" db="EMBL/GenBank/DDBJ databases">
        <authorList>
            <person name="Petersen C."/>
        </authorList>
    </citation>
    <scope>NUCLEOTIDE SEQUENCE</scope>
    <source>
        <strain evidence="3">IBT 30761</strain>
    </source>
</reference>
<dbReference type="GeneID" id="81360902"/>
<accession>A0A9W9K2K3</accession>